<evidence type="ECO:0000313" key="8">
    <source>
        <dbReference type="EMBL" id="HIS79468.1"/>
    </source>
</evidence>
<comment type="caution">
    <text evidence="8">The sequence shown here is derived from an EMBL/GenBank/DDBJ whole genome shotgun (WGS) entry which is preliminary data.</text>
</comment>
<evidence type="ECO:0000259" key="7">
    <source>
        <dbReference type="Pfam" id="PF12698"/>
    </source>
</evidence>
<keyword evidence="2" id="KW-1003">Cell membrane</keyword>
<evidence type="ECO:0000256" key="5">
    <source>
        <dbReference type="ARBA" id="ARBA00023136"/>
    </source>
</evidence>
<evidence type="ECO:0000256" key="2">
    <source>
        <dbReference type="ARBA" id="ARBA00022475"/>
    </source>
</evidence>
<gene>
    <name evidence="8" type="ORF">IAD03_08870</name>
</gene>
<feature type="transmembrane region" description="Helical" evidence="6">
    <location>
        <begin position="99"/>
        <end position="120"/>
    </location>
</feature>
<keyword evidence="3 6" id="KW-0812">Transmembrane</keyword>
<feature type="transmembrane region" description="Helical" evidence="6">
    <location>
        <begin position="44"/>
        <end position="64"/>
    </location>
</feature>
<feature type="domain" description="ABC-2 type transporter transmembrane" evidence="7">
    <location>
        <begin position="41"/>
        <end position="205"/>
    </location>
</feature>
<feature type="transmembrane region" description="Helical" evidence="6">
    <location>
        <begin position="127"/>
        <end position="148"/>
    </location>
</feature>
<evidence type="ECO:0000313" key="9">
    <source>
        <dbReference type="Proteomes" id="UP000824141"/>
    </source>
</evidence>
<feature type="transmembrane region" description="Helical" evidence="6">
    <location>
        <begin position="154"/>
        <end position="172"/>
    </location>
</feature>
<evidence type="ECO:0000256" key="1">
    <source>
        <dbReference type="ARBA" id="ARBA00004651"/>
    </source>
</evidence>
<dbReference type="InterPro" id="IPR013525">
    <property type="entry name" value="ABC2_TM"/>
</dbReference>
<sequence length="234" mass="26226">MTAIWRRELRSYYYSPIAYVFMGVVLFLFGVYDFQVVMTGSSYYIGQVYGIMFTWCMLFLPALTMKTLSEDRKNKTDQALITAPVSVTAIVWGKFLSAFTVYLITLAITLIPAFIIGAFSDPTWSHIFGNFVASLLYGAAIIAIGVFISSLTESQIVALVGTVGVSILLMLIDSFGSMLDNTFFQTVVSWISFQARYTPFTNGIFNISSVVFFVSVVAVFNFLTARRLESRRWS</sequence>
<evidence type="ECO:0000256" key="3">
    <source>
        <dbReference type="ARBA" id="ARBA00022692"/>
    </source>
</evidence>
<keyword evidence="5 6" id="KW-0472">Membrane</keyword>
<feature type="transmembrane region" description="Helical" evidence="6">
    <location>
        <begin position="12"/>
        <end position="32"/>
    </location>
</feature>
<accession>A0A9D1FT21</accession>
<feature type="transmembrane region" description="Helical" evidence="6">
    <location>
        <begin position="203"/>
        <end position="223"/>
    </location>
</feature>
<dbReference type="GO" id="GO:0140359">
    <property type="term" value="F:ABC-type transporter activity"/>
    <property type="evidence" value="ECO:0007669"/>
    <property type="project" value="InterPro"/>
</dbReference>
<dbReference type="PANTHER" id="PTHR30294:SF29">
    <property type="entry name" value="MULTIDRUG ABC TRANSPORTER PERMEASE YBHS-RELATED"/>
    <property type="match status" value="1"/>
</dbReference>
<dbReference type="InterPro" id="IPR051449">
    <property type="entry name" value="ABC-2_transporter_component"/>
</dbReference>
<dbReference type="PANTHER" id="PTHR30294">
    <property type="entry name" value="MEMBRANE COMPONENT OF ABC TRANSPORTER YHHJ-RELATED"/>
    <property type="match status" value="1"/>
</dbReference>
<protein>
    <submittedName>
        <fullName evidence="8">ABC transporter permease</fullName>
    </submittedName>
</protein>
<evidence type="ECO:0000256" key="4">
    <source>
        <dbReference type="ARBA" id="ARBA00022989"/>
    </source>
</evidence>
<organism evidence="8 9">
    <name type="scientific">Candidatus Caccousia stercoris</name>
    <dbReference type="NCBI Taxonomy" id="2840723"/>
    <lineage>
        <taxon>Bacteria</taxon>
        <taxon>Bacillati</taxon>
        <taxon>Bacillota</taxon>
        <taxon>Clostridia</taxon>
        <taxon>Eubacteriales</taxon>
        <taxon>Oscillospiraceae</taxon>
        <taxon>Oscillospiraceae incertae sedis</taxon>
        <taxon>Candidatus Caccousia</taxon>
    </lineage>
</organism>
<dbReference type="GO" id="GO:0005886">
    <property type="term" value="C:plasma membrane"/>
    <property type="evidence" value="ECO:0007669"/>
    <property type="project" value="UniProtKB-SubCell"/>
</dbReference>
<evidence type="ECO:0000256" key="6">
    <source>
        <dbReference type="SAM" id="Phobius"/>
    </source>
</evidence>
<name>A0A9D1FT21_9FIRM</name>
<dbReference type="AlphaFoldDB" id="A0A9D1FT21"/>
<reference evidence="8" key="2">
    <citation type="journal article" date="2021" name="PeerJ">
        <title>Extensive microbial diversity within the chicken gut microbiome revealed by metagenomics and culture.</title>
        <authorList>
            <person name="Gilroy R."/>
            <person name="Ravi A."/>
            <person name="Getino M."/>
            <person name="Pursley I."/>
            <person name="Horton D.L."/>
            <person name="Alikhan N.F."/>
            <person name="Baker D."/>
            <person name="Gharbi K."/>
            <person name="Hall N."/>
            <person name="Watson M."/>
            <person name="Adriaenssens E.M."/>
            <person name="Foster-Nyarko E."/>
            <person name="Jarju S."/>
            <person name="Secka A."/>
            <person name="Antonio M."/>
            <person name="Oren A."/>
            <person name="Chaudhuri R.R."/>
            <person name="La Ragione R."/>
            <person name="Hildebrand F."/>
            <person name="Pallen M.J."/>
        </authorList>
    </citation>
    <scope>NUCLEOTIDE SEQUENCE</scope>
    <source>
        <strain evidence="8">6086</strain>
    </source>
</reference>
<dbReference type="Pfam" id="PF12698">
    <property type="entry name" value="ABC2_membrane_3"/>
    <property type="match status" value="1"/>
</dbReference>
<dbReference type="EMBL" id="DVJM01000187">
    <property type="protein sequence ID" value="HIS79468.1"/>
    <property type="molecule type" value="Genomic_DNA"/>
</dbReference>
<comment type="subcellular location">
    <subcellularLocation>
        <location evidence="1">Cell membrane</location>
        <topology evidence="1">Multi-pass membrane protein</topology>
    </subcellularLocation>
</comment>
<dbReference type="Proteomes" id="UP000824141">
    <property type="component" value="Unassembled WGS sequence"/>
</dbReference>
<proteinExistence type="predicted"/>
<reference evidence="8" key="1">
    <citation type="submission" date="2020-10" db="EMBL/GenBank/DDBJ databases">
        <authorList>
            <person name="Gilroy R."/>
        </authorList>
    </citation>
    <scope>NUCLEOTIDE SEQUENCE</scope>
    <source>
        <strain evidence="8">6086</strain>
    </source>
</reference>
<keyword evidence="4 6" id="KW-1133">Transmembrane helix</keyword>